<feature type="transmembrane region" description="Helical" evidence="1">
    <location>
        <begin position="14"/>
        <end position="37"/>
    </location>
</feature>
<dbReference type="EMBL" id="KB908877">
    <property type="protein sequence ID" value="EOA80720.1"/>
    <property type="molecule type" value="Genomic_DNA"/>
</dbReference>
<dbReference type="PANTHER" id="PTHR37019">
    <property type="entry name" value="CHROMOSOME 1, WHOLE GENOME SHOTGUN SEQUENCE"/>
    <property type="match status" value="1"/>
</dbReference>
<dbReference type="eggNOG" id="ENOG502SV8Y">
    <property type="taxonomic scope" value="Eukaryota"/>
</dbReference>
<keyword evidence="1" id="KW-0812">Transmembrane</keyword>
<dbReference type="HOGENOM" id="CLU_112091_1_1_1"/>
<accession>R0I4Y2</accession>
<gene>
    <name evidence="3" type="ORF">SETTUDRAFT_166180</name>
</gene>
<reference evidence="3 4" key="1">
    <citation type="journal article" date="2012" name="PLoS Pathog.">
        <title>Diverse lifestyles and strategies of plant pathogenesis encoded in the genomes of eighteen Dothideomycetes fungi.</title>
        <authorList>
            <person name="Ohm R.A."/>
            <person name="Feau N."/>
            <person name="Henrissat B."/>
            <person name="Schoch C.L."/>
            <person name="Horwitz B.A."/>
            <person name="Barry K.W."/>
            <person name="Condon B.J."/>
            <person name="Copeland A.C."/>
            <person name="Dhillon B."/>
            <person name="Glaser F."/>
            <person name="Hesse C.N."/>
            <person name="Kosti I."/>
            <person name="LaButti K."/>
            <person name="Lindquist E.A."/>
            <person name="Lucas S."/>
            <person name="Salamov A.A."/>
            <person name="Bradshaw R.E."/>
            <person name="Ciuffetti L."/>
            <person name="Hamelin R.C."/>
            <person name="Kema G.H.J."/>
            <person name="Lawrence C."/>
            <person name="Scott J.A."/>
            <person name="Spatafora J.W."/>
            <person name="Turgeon B.G."/>
            <person name="de Wit P.J.G.M."/>
            <person name="Zhong S."/>
            <person name="Goodwin S.B."/>
            <person name="Grigoriev I.V."/>
        </authorList>
    </citation>
    <scope>NUCLEOTIDE SEQUENCE [LARGE SCALE GENOMIC DNA]</scope>
    <source>
        <strain evidence="4">28A</strain>
    </source>
</reference>
<dbReference type="PANTHER" id="PTHR37019:SF1">
    <property type="entry name" value="EXPERA DOMAIN-CONTAINING PROTEIN"/>
    <property type="match status" value="1"/>
</dbReference>
<dbReference type="RefSeq" id="XP_008031356.1">
    <property type="nucleotide sequence ID" value="XM_008033165.1"/>
</dbReference>
<reference evidence="3 4" key="2">
    <citation type="journal article" date="2013" name="PLoS Genet.">
        <title>Comparative genome structure, secondary metabolite, and effector coding capacity across Cochliobolus pathogens.</title>
        <authorList>
            <person name="Condon B.J."/>
            <person name="Leng Y."/>
            <person name="Wu D."/>
            <person name="Bushley K.E."/>
            <person name="Ohm R.A."/>
            <person name="Otillar R."/>
            <person name="Martin J."/>
            <person name="Schackwitz W."/>
            <person name="Grimwood J."/>
            <person name="MohdZainudin N."/>
            <person name="Xue C."/>
            <person name="Wang R."/>
            <person name="Manning V.A."/>
            <person name="Dhillon B."/>
            <person name="Tu Z.J."/>
            <person name="Steffenson B.J."/>
            <person name="Salamov A."/>
            <person name="Sun H."/>
            <person name="Lowry S."/>
            <person name="LaButti K."/>
            <person name="Han J."/>
            <person name="Copeland A."/>
            <person name="Lindquist E."/>
            <person name="Barry K."/>
            <person name="Schmutz J."/>
            <person name="Baker S.E."/>
            <person name="Ciuffetti L.M."/>
            <person name="Grigoriev I.V."/>
            <person name="Zhong S."/>
            <person name="Turgeon B.G."/>
        </authorList>
    </citation>
    <scope>NUCLEOTIDE SEQUENCE [LARGE SCALE GENOMIC DNA]</scope>
    <source>
        <strain evidence="4">28A</strain>
    </source>
</reference>
<sequence length="158" mass="17684">MSSLTPDYTRIPSLYRFFFTWIDPVICVWGASMDFFLPSLVLSSHMPSPPTPDQGHMMILTQRGGGMLDFGIVSAALLRYTDDVNVWRIVQVACLVVDLAYYWSVWRVLGAQGRLSVATWRPEDWGSVGITAVAGMVRTAFLMGLGFENSRGRGKKRD</sequence>
<keyword evidence="1" id="KW-1133">Transmembrane helix</keyword>
<keyword evidence="4" id="KW-1185">Reference proteome</keyword>
<evidence type="ECO:0000259" key="2">
    <source>
        <dbReference type="Pfam" id="PF24803"/>
    </source>
</evidence>
<dbReference type="OrthoDB" id="5313995at2759"/>
<protein>
    <recommendedName>
        <fullName evidence="2">DUF7704 domain-containing protein</fullName>
    </recommendedName>
</protein>
<dbReference type="Pfam" id="PF24803">
    <property type="entry name" value="DUF7704"/>
    <property type="match status" value="1"/>
</dbReference>
<name>R0I4Y2_EXST2</name>
<dbReference type="Proteomes" id="UP000016935">
    <property type="component" value="Unassembled WGS sequence"/>
</dbReference>
<feature type="transmembrane region" description="Helical" evidence="1">
    <location>
        <begin position="85"/>
        <end position="105"/>
    </location>
</feature>
<evidence type="ECO:0000256" key="1">
    <source>
        <dbReference type="SAM" id="Phobius"/>
    </source>
</evidence>
<dbReference type="InterPro" id="IPR056121">
    <property type="entry name" value="DUF7704"/>
</dbReference>
<proteinExistence type="predicted"/>
<feature type="transmembrane region" description="Helical" evidence="1">
    <location>
        <begin position="125"/>
        <end position="147"/>
    </location>
</feature>
<organism evidence="3 4">
    <name type="scientific">Exserohilum turcicum (strain 28A)</name>
    <name type="common">Northern leaf blight fungus</name>
    <name type="synonym">Setosphaeria turcica</name>
    <dbReference type="NCBI Taxonomy" id="671987"/>
    <lineage>
        <taxon>Eukaryota</taxon>
        <taxon>Fungi</taxon>
        <taxon>Dikarya</taxon>
        <taxon>Ascomycota</taxon>
        <taxon>Pezizomycotina</taxon>
        <taxon>Dothideomycetes</taxon>
        <taxon>Pleosporomycetidae</taxon>
        <taxon>Pleosporales</taxon>
        <taxon>Pleosporineae</taxon>
        <taxon>Pleosporaceae</taxon>
        <taxon>Exserohilum</taxon>
    </lineage>
</organism>
<keyword evidence="1" id="KW-0472">Membrane</keyword>
<feature type="transmembrane region" description="Helical" evidence="1">
    <location>
        <begin position="57"/>
        <end position="78"/>
    </location>
</feature>
<dbReference type="AlphaFoldDB" id="R0I4Y2"/>
<feature type="domain" description="DUF7704" evidence="2">
    <location>
        <begin position="9"/>
        <end position="145"/>
    </location>
</feature>
<evidence type="ECO:0000313" key="3">
    <source>
        <dbReference type="EMBL" id="EOA80720.1"/>
    </source>
</evidence>
<dbReference type="GeneID" id="19399719"/>
<evidence type="ECO:0000313" key="4">
    <source>
        <dbReference type="Proteomes" id="UP000016935"/>
    </source>
</evidence>